<reference evidence="2 3" key="1">
    <citation type="submission" date="2018-11" db="EMBL/GenBank/DDBJ databases">
        <title>Sequencing the genomes of 1000 actinobacteria strains.</title>
        <authorList>
            <person name="Klenk H.-P."/>
        </authorList>
    </citation>
    <scope>NUCLEOTIDE SEQUENCE [LARGE SCALE GENOMIC DNA]</scope>
    <source>
        <strain evidence="2 3">DSM 44231</strain>
    </source>
</reference>
<dbReference type="Proteomes" id="UP000268727">
    <property type="component" value="Unassembled WGS sequence"/>
</dbReference>
<organism evidence="2 3">
    <name type="scientific">Saccharothrix texasensis</name>
    <dbReference type="NCBI Taxonomy" id="103734"/>
    <lineage>
        <taxon>Bacteria</taxon>
        <taxon>Bacillati</taxon>
        <taxon>Actinomycetota</taxon>
        <taxon>Actinomycetes</taxon>
        <taxon>Pseudonocardiales</taxon>
        <taxon>Pseudonocardiaceae</taxon>
        <taxon>Saccharothrix</taxon>
    </lineage>
</organism>
<sequence length="103" mass="11010">MIKARIGELAPGEPVTDAEALSIMLGGVPVGTLQRWAQRDGWPRRHSTTSRGRLTEYSVRAATATYERLRGPLDTPTSGEVTSGQLGELSSSDTSPLMAARAE</sequence>
<evidence type="ECO:0000313" key="3">
    <source>
        <dbReference type="Proteomes" id="UP000268727"/>
    </source>
</evidence>
<name>A0A3N1H161_9PSEU</name>
<comment type="caution">
    <text evidence="2">The sequence shown here is derived from an EMBL/GenBank/DDBJ whole genome shotgun (WGS) entry which is preliminary data.</text>
</comment>
<dbReference type="AlphaFoldDB" id="A0A3N1H161"/>
<protein>
    <submittedName>
        <fullName evidence="2">Uncharacterized protein</fullName>
    </submittedName>
</protein>
<dbReference type="RefSeq" id="WP_170184991.1">
    <property type="nucleotide sequence ID" value="NZ_RJKM01000001.1"/>
</dbReference>
<evidence type="ECO:0000313" key="2">
    <source>
        <dbReference type="EMBL" id="ROP36273.1"/>
    </source>
</evidence>
<feature type="region of interest" description="Disordered" evidence="1">
    <location>
        <begin position="69"/>
        <end position="103"/>
    </location>
</feature>
<evidence type="ECO:0000256" key="1">
    <source>
        <dbReference type="SAM" id="MobiDB-lite"/>
    </source>
</evidence>
<accession>A0A3N1H161</accession>
<proteinExistence type="predicted"/>
<gene>
    <name evidence="2" type="ORF">EDD40_1538</name>
</gene>
<keyword evidence="3" id="KW-1185">Reference proteome</keyword>
<dbReference type="EMBL" id="RJKM01000001">
    <property type="protein sequence ID" value="ROP36273.1"/>
    <property type="molecule type" value="Genomic_DNA"/>
</dbReference>
<feature type="compositionally biased region" description="Polar residues" evidence="1">
    <location>
        <begin position="75"/>
        <end position="95"/>
    </location>
</feature>